<dbReference type="Proteomes" id="UP000289738">
    <property type="component" value="Chromosome B10"/>
</dbReference>
<protein>
    <submittedName>
        <fullName evidence="1">Uncharacterized protein</fullName>
    </submittedName>
</protein>
<proteinExistence type="predicted"/>
<evidence type="ECO:0000313" key="1">
    <source>
        <dbReference type="EMBL" id="RYQ81940.1"/>
    </source>
</evidence>
<name>A0A444WX15_ARAHY</name>
<accession>A0A444WX15</accession>
<evidence type="ECO:0000313" key="2">
    <source>
        <dbReference type="Proteomes" id="UP000289738"/>
    </source>
</evidence>
<organism evidence="1 2">
    <name type="scientific">Arachis hypogaea</name>
    <name type="common">Peanut</name>
    <dbReference type="NCBI Taxonomy" id="3818"/>
    <lineage>
        <taxon>Eukaryota</taxon>
        <taxon>Viridiplantae</taxon>
        <taxon>Streptophyta</taxon>
        <taxon>Embryophyta</taxon>
        <taxon>Tracheophyta</taxon>
        <taxon>Spermatophyta</taxon>
        <taxon>Magnoliopsida</taxon>
        <taxon>eudicotyledons</taxon>
        <taxon>Gunneridae</taxon>
        <taxon>Pentapetalae</taxon>
        <taxon>rosids</taxon>
        <taxon>fabids</taxon>
        <taxon>Fabales</taxon>
        <taxon>Fabaceae</taxon>
        <taxon>Papilionoideae</taxon>
        <taxon>50 kb inversion clade</taxon>
        <taxon>dalbergioids sensu lato</taxon>
        <taxon>Dalbergieae</taxon>
        <taxon>Pterocarpus clade</taxon>
        <taxon>Arachis</taxon>
    </lineage>
</organism>
<comment type="caution">
    <text evidence="1">The sequence shown here is derived from an EMBL/GenBank/DDBJ whole genome shotgun (WGS) entry which is preliminary data.</text>
</comment>
<sequence length="110" mass="12811">MCEVFNSVLVEAREKPIVTMIEDIRVYIMKCCADNRDRIMPYNRYVLPRIRIKVEKQAELSGNWVSVYAERDTYEVVSIQGGRKNLWWILGIKSARVGSSNCLGFPVHMR</sequence>
<gene>
    <name evidence="1" type="ORF">Ahy_B10g100530</name>
</gene>
<reference evidence="1 2" key="1">
    <citation type="submission" date="2019-01" db="EMBL/GenBank/DDBJ databases">
        <title>Sequencing of cultivated peanut Arachis hypogaea provides insights into genome evolution and oil improvement.</title>
        <authorList>
            <person name="Chen X."/>
        </authorList>
    </citation>
    <scope>NUCLEOTIDE SEQUENCE [LARGE SCALE GENOMIC DNA]</scope>
    <source>
        <strain evidence="2">cv. Fuhuasheng</strain>
        <tissue evidence="1">Leaves</tissue>
    </source>
</reference>
<dbReference type="EMBL" id="SDMP01000020">
    <property type="protein sequence ID" value="RYQ81940.1"/>
    <property type="molecule type" value="Genomic_DNA"/>
</dbReference>
<dbReference type="AlphaFoldDB" id="A0A444WX15"/>
<keyword evidence="2" id="KW-1185">Reference proteome</keyword>